<proteinExistence type="predicted"/>
<accession>A0AAV5JIG1</accession>
<sequence>MASFHNDLPGTITPESNASSSAGGDSDNHHSSAFRDSSTEETHSEVGNAKEGGFTPLVTNTEADTVVFEGWESKVISGRLGNLRKAPKSLLAGFRFRAALHHEVVDGLATVKGYKKLEEMVEDTYKGGGLQVALFVLSVPSTSGTRWYYISGREKMMIFTNIRNKWRTPNTYMNYPQLAVGDVDLKNRLLDYVKAKGLVDLEALVTLEQLTLLGFVDVANLYTEAPKRSSSHRSLSLASRPRVEQRVETAPSSSRKRAQDDSDAEDDVPLIQRRTSTRGGPRIAYPEGFSYLRADCQSVAQGMQNFVPPVDRQCVNGYVQQYSSHATMLKLMDGAREQNRELQHSYKQLASEKASLEDEGEEMDDQGKSLTPPVDATVRLKWELNEEGVSVWPPSILEEGKDTEGLPSFDAWVAKPLEVQAEPSSTPPISQPAILPAFPSPARSPSTRPTTAPADASIPVDLTYD</sequence>
<dbReference type="Proteomes" id="UP001054252">
    <property type="component" value="Unassembled WGS sequence"/>
</dbReference>
<feature type="region of interest" description="Disordered" evidence="1">
    <location>
        <begin position="1"/>
        <end position="56"/>
    </location>
</feature>
<reference evidence="2 3" key="1">
    <citation type="journal article" date="2021" name="Commun. Biol.">
        <title>The genome of Shorea leprosula (Dipterocarpaceae) highlights the ecological relevance of drought in aseasonal tropical rainforests.</title>
        <authorList>
            <person name="Ng K.K.S."/>
            <person name="Kobayashi M.J."/>
            <person name="Fawcett J.A."/>
            <person name="Hatakeyama M."/>
            <person name="Paape T."/>
            <person name="Ng C.H."/>
            <person name="Ang C.C."/>
            <person name="Tnah L.H."/>
            <person name="Lee C.T."/>
            <person name="Nishiyama T."/>
            <person name="Sese J."/>
            <person name="O'Brien M.J."/>
            <person name="Copetti D."/>
            <person name="Mohd Noor M.I."/>
            <person name="Ong R.C."/>
            <person name="Putra M."/>
            <person name="Sireger I.Z."/>
            <person name="Indrioko S."/>
            <person name="Kosugi Y."/>
            <person name="Izuno A."/>
            <person name="Isagi Y."/>
            <person name="Lee S.L."/>
            <person name="Shimizu K.K."/>
        </authorList>
    </citation>
    <scope>NUCLEOTIDE SEQUENCE [LARGE SCALE GENOMIC DNA]</scope>
    <source>
        <strain evidence="2">214</strain>
    </source>
</reference>
<dbReference type="AlphaFoldDB" id="A0AAV5JIG1"/>
<feature type="compositionally biased region" description="Low complexity" evidence="1">
    <location>
        <begin position="16"/>
        <end position="25"/>
    </location>
</feature>
<name>A0AAV5JIG1_9ROSI</name>
<evidence type="ECO:0000313" key="3">
    <source>
        <dbReference type="Proteomes" id="UP001054252"/>
    </source>
</evidence>
<evidence type="ECO:0000313" key="2">
    <source>
        <dbReference type="EMBL" id="GKV12226.1"/>
    </source>
</evidence>
<feature type="region of interest" description="Disordered" evidence="1">
    <location>
        <begin position="419"/>
        <end position="465"/>
    </location>
</feature>
<feature type="region of interest" description="Disordered" evidence="1">
    <location>
        <begin position="230"/>
        <end position="282"/>
    </location>
</feature>
<keyword evidence="3" id="KW-1185">Reference proteome</keyword>
<dbReference type="EMBL" id="BPVZ01000036">
    <property type="protein sequence ID" value="GKV12226.1"/>
    <property type="molecule type" value="Genomic_DNA"/>
</dbReference>
<feature type="compositionally biased region" description="Low complexity" evidence="1">
    <location>
        <begin position="440"/>
        <end position="454"/>
    </location>
</feature>
<feature type="region of interest" description="Disordered" evidence="1">
    <location>
        <begin position="351"/>
        <end position="372"/>
    </location>
</feature>
<organism evidence="2 3">
    <name type="scientific">Rubroshorea leprosula</name>
    <dbReference type="NCBI Taxonomy" id="152421"/>
    <lineage>
        <taxon>Eukaryota</taxon>
        <taxon>Viridiplantae</taxon>
        <taxon>Streptophyta</taxon>
        <taxon>Embryophyta</taxon>
        <taxon>Tracheophyta</taxon>
        <taxon>Spermatophyta</taxon>
        <taxon>Magnoliopsida</taxon>
        <taxon>eudicotyledons</taxon>
        <taxon>Gunneridae</taxon>
        <taxon>Pentapetalae</taxon>
        <taxon>rosids</taxon>
        <taxon>malvids</taxon>
        <taxon>Malvales</taxon>
        <taxon>Dipterocarpaceae</taxon>
        <taxon>Rubroshorea</taxon>
    </lineage>
</organism>
<protein>
    <submittedName>
        <fullName evidence="2">Uncharacterized protein</fullName>
    </submittedName>
</protein>
<gene>
    <name evidence="2" type="ORF">SLEP1_g23403</name>
</gene>
<evidence type="ECO:0000256" key="1">
    <source>
        <dbReference type="SAM" id="MobiDB-lite"/>
    </source>
</evidence>
<comment type="caution">
    <text evidence="2">The sequence shown here is derived from an EMBL/GenBank/DDBJ whole genome shotgun (WGS) entry which is preliminary data.</text>
</comment>